<comment type="caution">
    <text evidence="3">The sequence shown here is derived from an EMBL/GenBank/DDBJ whole genome shotgun (WGS) entry which is preliminary data.</text>
</comment>
<dbReference type="InterPro" id="IPR028082">
    <property type="entry name" value="Peripla_BP_I"/>
</dbReference>
<dbReference type="SUPFAM" id="SSF53822">
    <property type="entry name" value="Periplasmic binding protein-like I"/>
    <property type="match status" value="1"/>
</dbReference>
<dbReference type="CDD" id="cd06339">
    <property type="entry name" value="PBP1_YraM_LppC_lipoprotein-like"/>
    <property type="match status" value="1"/>
</dbReference>
<feature type="chain" id="PRO_5047210418" evidence="2">
    <location>
        <begin position="25"/>
        <end position="615"/>
    </location>
</feature>
<evidence type="ECO:0000256" key="2">
    <source>
        <dbReference type="SAM" id="SignalP"/>
    </source>
</evidence>
<dbReference type="Gene3D" id="1.25.40.650">
    <property type="match status" value="1"/>
</dbReference>
<organism evidence="3 4">
    <name type="scientific">Alloalcanivorax profundimaris</name>
    <dbReference type="NCBI Taxonomy" id="2735259"/>
    <lineage>
        <taxon>Bacteria</taxon>
        <taxon>Pseudomonadati</taxon>
        <taxon>Pseudomonadota</taxon>
        <taxon>Gammaproteobacteria</taxon>
        <taxon>Oceanospirillales</taxon>
        <taxon>Alcanivoracaceae</taxon>
        <taxon>Alloalcanivorax</taxon>
    </lineage>
</organism>
<reference evidence="3 4" key="1">
    <citation type="submission" date="2012-09" db="EMBL/GenBank/DDBJ databases">
        <title>Genome Sequence of alkane-degrading Bacterium Alcanivorax sp. 521-1.</title>
        <authorList>
            <person name="Lai Q."/>
            <person name="Shao Z."/>
        </authorList>
    </citation>
    <scope>NUCLEOTIDE SEQUENCE [LARGE SCALE GENOMIC DNA]</scope>
    <source>
        <strain evidence="3 4">521-1</strain>
    </source>
</reference>
<proteinExistence type="predicted"/>
<dbReference type="Proteomes" id="UP000662703">
    <property type="component" value="Unassembled WGS sequence"/>
</dbReference>
<protein>
    <submittedName>
        <fullName evidence="3">Lipoprotein</fullName>
    </submittedName>
</protein>
<name>A0ABS0AMB8_9GAMM</name>
<dbReference type="EMBL" id="ARXX01000005">
    <property type="protein sequence ID" value="MBF5055278.1"/>
    <property type="molecule type" value="Genomic_DNA"/>
</dbReference>
<dbReference type="RefSeq" id="WP_194864109.1">
    <property type="nucleotide sequence ID" value="NZ_ARXX01000005.1"/>
</dbReference>
<keyword evidence="1" id="KW-0472">Membrane</keyword>
<accession>A0ABS0AMB8</accession>
<sequence>MEFRPARLAAMALIALLAACQVPAPKDASAPDRATPLREAPRTLDDANAKLANLAEPVRTDTALEWARYYLVNQRAEDAGDLLDRVGDGALSQNQRYRWLRLRAQTWLAQQKPGQALDLLERYRSTIDGLDAQRRARMELLHADALALDGRLMDSLRQRVAVDALLNDDDQRYNRKLTWEALMSLPLETLENRSEEASGDLRGWLDLALLYRDPQADIDNQVQRLEDWRARWPNHPAARQLPEMVGALRKAARQRPQRVAVLLPESGNLAPAAEAIRDGMMTGYYSAEEAGNPTPDLRFYDVSNADVSAVFQRAVEDGAQFVVGPLAKEQVTELAARGAPPVTVLALNYLDQGSRDAPLFQFGLAPEDEARQVARQAWREGHRQVGVLYPESDWGRRVSGAFMNAWRERGGEVSLESAFTDENMGDTVRNLMEAARERQGGPTKDRYGRKTEYQPRIGEDMSFLFMVASPNQGRQIKPLLNFHYGRRLPVYTTSYIYDGTPAPRRDQDLDGVRFVDMPWILYQDTRLHRLAEETWPEGHGRYNRLFAMGVDAYRLQARLSMLRSLSGAELPGVTGNLHLEGARLVRDGNWAVFRRGEPEPLPRISGRRAGEPVRD</sequence>
<dbReference type="Gene3D" id="3.40.50.2300">
    <property type="match status" value="2"/>
</dbReference>
<gene>
    <name evidence="3" type="ORF">Y5W_00572</name>
</gene>
<dbReference type="PROSITE" id="PS51257">
    <property type="entry name" value="PROKAR_LIPOPROTEIN"/>
    <property type="match status" value="1"/>
</dbReference>
<keyword evidence="2" id="KW-0732">Signal</keyword>
<keyword evidence="3" id="KW-0449">Lipoprotein</keyword>
<dbReference type="PANTHER" id="PTHR38038:SF1">
    <property type="entry name" value="PENICILLIN-BINDING PROTEIN ACTIVATOR LPOA"/>
    <property type="match status" value="1"/>
</dbReference>
<feature type="signal peptide" evidence="2">
    <location>
        <begin position="1"/>
        <end position="24"/>
    </location>
</feature>
<evidence type="ECO:0000313" key="3">
    <source>
        <dbReference type="EMBL" id="MBF5055278.1"/>
    </source>
</evidence>
<keyword evidence="4" id="KW-1185">Reference proteome</keyword>
<dbReference type="PANTHER" id="PTHR38038">
    <property type="entry name" value="PENICILLIN-BINDING PROTEIN ACTIVATOR LPOA"/>
    <property type="match status" value="1"/>
</dbReference>
<dbReference type="Pfam" id="PF04348">
    <property type="entry name" value="LppC"/>
    <property type="match status" value="1"/>
</dbReference>
<evidence type="ECO:0000256" key="1">
    <source>
        <dbReference type="ARBA" id="ARBA00023136"/>
    </source>
</evidence>
<evidence type="ECO:0000313" key="4">
    <source>
        <dbReference type="Proteomes" id="UP000662703"/>
    </source>
</evidence>
<dbReference type="InterPro" id="IPR007443">
    <property type="entry name" value="LpoA"/>
</dbReference>